<feature type="compositionally biased region" description="Polar residues" evidence="2">
    <location>
        <begin position="180"/>
        <end position="189"/>
    </location>
</feature>
<feature type="compositionally biased region" description="Basic and acidic residues" evidence="2">
    <location>
        <begin position="199"/>
        <end position="213"/>
    </location>
</feature>
<proteinExistence type="predicted"/>
<feature type="region of interest" description="Disordered" evidence="2">
    <location>
        <begin position="175"/>
        <end position="213"/>
    </location>
</feature>
<dbReference type="EMBL" id="VULZ01000003">
    <property type="protein sequence ID" value="MSS14207.1"/>
    <property type="molecule type" value="Genomic_DNA"/>
</dbReference>
<evidence type="ECO:0000256" key="1">
    <source>
        <dbReference type="SAM" id="Coils"/>
    </source>
</evidence>
<reference evidence="3 4" key="1">
    <citation type="submission" date="2019-08" db="EMBL/GenBank/DDBJ databases">
        <title>In-depth cultivation of the pig gut microbiome towards novel bacterial diversity and tailored functional studies.</title>
        <authorList>
            <person name="Wylensek D."/>
            <person name="Hitch T.C.A."/>
            <person name="Clavel T."/>
        </authorList>
    </citation>
    <scope>NUCLEOTIDE SEQUENCE [LARGE SCALE GENOMIC DNA]</scope>
    <source>
        <strain evidence="3 4">Oil+RF-744-WCA-WT-11</strain>
    </source>
</reference>
<dbReference type="Gene3D" id="1.20.5.620">
    <property type="entry name" value="F1F0 ATP synthase subunit B, membrane domain"/>
    <property type="match status" value="1"/>
</dbReference>
<dbReference type="RefSeq" id="WP_154523532.1">
    <property type="nucleotide sequence ID" value="NZ_JAXFIP010000067.1"/>
</dbReference>
<dbReference type="Proteomes" id="UP000481852">
    <property type="component" value="Unassembled WGS sequence"/>
</dbReference>
<feature type="coiled-coil region" evidence="1">
    <location>
        <begin position="90"/>
        <end position="117"/>
    </location>
</feature>
<sequence length="213" mass="24228">MASRIEQIIEEIEEYIDGCKFQALSSTKIVVNKEELEEMLRELRMKTPDEIKRYQKIISNKDAILADAQQKADTIIADAQAKADKIVSESEVMQKALEQSNRLIEQTNQQAQEIVDKATTDANNIRVSAIAYTDEMLDNLEKIMGHTLDSAGTRYNNFINSIQSCYDIVTKNRRELSPQLAPSSYQTKPDVSEEDTEEDKAADSEENKEKDEE</sequence>
<gene>
    <name evidence="3" type="ORF">FYJ35_03970</name>
</gene>
<evidence type="ECO:0000313" key="4">
    <source>
        <dbReference type="Proteomes" id="UP000481852"/>
    </source>
</evidence>
<name>A0A6L5X401_9FIRM</name>
<organism evidence="3 4">
    <name type="scientific">Porcincola intestinalis</name>
    <dbReference type="NCBI Taxonomy" id="2606632"/>
    <lineage>
        <taxon>Bacteria</taxon>
        <taxon>Bacillati</taxon>
        <taxon>Bacillota</taxon>
        <taxon>Clostridia</taxon>
        <taxon>Lachnospirales</taxon>
        <taxon>Lachnospiraceae</taxon>
        <taxon>Porcincola</taxon>
    </lineage>
</organism>
<evidence type="ECO:0000256" key="2">
    <source>
        <dbReference type="SAM" id="MobiDB-lite"/>
    </source>
</evidence>
<accession>A0A6L5X401</accession>
<evidence type="ECO:0000313" key="3">
    <source>
        <dbReference type="EMBL" id="MSS14207.1"/>
    </source>
</evidence>
<comment type="caution">
    <text evidence="3">The sequence shown here is derived from an EMBL/GenBank/DDBJ whole genome shotgun (WGS) entry which is preliminary data.</text>
</comment>
<dbReference type="AlphaFoldDB" id="A0A6L5X401"/>
<keyword evidence="4" id="KW-1185">Reference proteome</keyword>
<protein>
    <submittedName>
        <fullName evidence="3">ATP synthase F0 subunit B</fullName>
    </submittedName>
</protein>
<keyword evidence="1" id="KW-0175">Coiled coil</keyword>